<evidence type="ECO:0000256" key="1">
    <source>
        <dbReference type="SAM" id="SignalP"/>
    </source>
</evidence>
<evidence type="ECO:0000313" key="2">
    <source>
        <dbReference type="EMBL" id="KAK2612376.1"/>
    </source>
</evidence>
<proteinExistence type="predicted"/>
<dbReference type="EMBL" id="JASWJB010000017">
    <property type="protein sequence ID" value="KAK2612376.1"/>
    <property type="molecule type" value="Genomic_DNA"/>
</dbReference>
<organism evidence="2 3">
    <name type="scientific">Conoideocrella luteorostrata</name>
    <dbReference type="NCBI Taxonomy" id="1105319"/>
    <lineage>
        <taxon>Eukaryota</taxon>
        <taxon>Fungi</taxon>
        <taxon>Dikarya</taxon>
        <taxon>Ascomycota</taxon>
        <taxon>Pezizomycotina</taxon>
        <taxon>Sordariomycetes</taxon>
        <taxon>Hypocreomycetidae</taxon>
        <taxon>Hypocreales</taxon>
        <taxon>Clavicipitaceae</taxon>
        <taxon>Conoideocrella</taxon>
    </lineage>
</organism>
<keyword evidence="3" id="KW-1185">Reference proteome</keyword>
<name>A0AAJ0G3C4_9HYPO</name>
<comment type="caution">
    <text evidence="2">The sequence shown here is derived from an EMBL/GenBank/DDBJ whole genome shotgun (WGS) entry which is preliminary data.</text>
</comment>
<sequence>MRKPILLITALSSVVPNALAGGVHGCMERITAWQAYEVDGLRPEADQTIGFKCVKWEEIDGRKKGQCKDDHWTRCKSKGQTRCHYDDFIRFLGKHPGGKNWQVLRPDGSMDIEASSKKCVDAHKAKNQKTYNFPAYNVNKKTTHNVFERYVLDLAKSVDNTVQVVNTPAAQEKAAQFDRTSKRVLELRVGDHGAHAIDDAKAKLGGQMHIYTRDVGMDFGDNSKQMKAVDWHATAKAAIASSVPNVQQTIKTYHNGFYGDVSPKTHRSVVRSYKTAEKRSHKCRG</sequence>
<accession>A0AAJ0G3C4</accession>
<gene>
    <name evidence="2" type="ORF">QQS21_001640</name>
</gene>
<reference evidence="2" key="1">
    <citation type="submission" date="2023-06" db="EMBL/GenBank/DDBJ databases">
        <title>Conoideocrella luteorostrata (Hypocreales: Clavicipitaceae), a potential biocontrol fungus for elongate hemlock scale in United States Christmas tree production areas.</title>
        <authorList>
            <person name="Barrett H."/>
            <person name="Lovett B."/>
            <person name="Macias A.M."/>
            <person name="Stajich J.E."/>
            <person name="Kasson M.T."/>
        </authorList>
    </citation>
    <scope>NUCLEOTIDE SEQUENCE</scope>
    <source>
        <strain evidence="2">ARSEF 14590</strain>
    </source>
</reference>
<dbReference type="Proteomes" id="UP001251528">
    <property type="component" value="Unassembled WGS sequence"/>
</dbReference>
<evidence type="ECO:0000313" key="3">
    <source>
        <dbReference type="Proteomes" id="UP001251528"/>
    </source>
</evidence>
<feature type="chain" id="PRO_5042617847" evidence="1">
    <location>
        <begin position="21"/>
        <end position="285"/>
    </location>
</feature>
<protein>
    <submittedName>
        <fullName evidence="2">Uncharacterized protein</fullName>
    </submittedName>
</protein>
<keyword evidence="1" id="KW-0732">Signal</keyword>
<dbReference type="AlphaFoldDB" id="A0AAJ0G3C4"/>
<feature type="signal peptide" evidence="1">
    <location>
        <begin position="1"/>
        <end position="20"/>
    </location>
</feature>